<keyword evidence="3" id="KW-1185">Reference proteome</keyword>
<organism evidence="2 3">
    <name type="scientific">Sporormia fimetaria CBS 119925</name>
    <dbReference type="NCBI Taxonomy" id="1340428"/>
    <lineage>
        <taxon>Eukaryota</taxon>
        <taxon>Fungi</taxon>
        <taxon>Dikarya</taxon>
        <taxon>Ascomycota</taxon>
        <taxon>Pezizomycotina</taxon>
        <taxon>Dothideomycetes</taxon>
        <taxon>Pleosporomycetidae</taxon>
        <taxon>Pleosporales</taxon>
        <taxon>Sporormiaceae</taxon>
        <taxon>Sporormia</taxon>
    </lineage>
</organism>
<dbReference type="OrthoDB" id="3775941at2759"/>
<dbReference type="Proteomes" id="UP000799440">
    <property type="component" value="Unassembled WGS sequence"/>
</dbReference>
<evidence type="ECO:0000313" key="2">
    <source>
        <dbReference type="EMBL" id="KAF2749608.1"/>
    </source>
</evidence>
<evidence type="ECO:0000313" key="3">
    <source>
        <dbReference type="Proteomes" id="UP000799440"/>
    </source>
</evidence>
<protein>
    <submittedName>
        <fullName evidence="2">Uncharacterized protein</fullName>
    </submittedName>
</protein>
<feature type="region of interest" description="Disordered" evidence="1">
    <location>
        <begin position="79"/>
        <end position="103"/>
    </location>
</feature>
<dbReference type="AlphaFoldDB" id="A0A6A6VG75"/>
<proteinExistence type="predicted"/>
<gene>
    <name evidence="2" type="ORF">M011DRAFT_474966</name>
</gene>
<name>A0A6A6VG75_9PLEO</name>
<feature type="compositionally biased region" description="Low complexity" evidence="1">
    <location>
        <begin position="85"/>
        <end position="95"/>
    </location>
</feature>
<dbReference type="EMBL" id="MU006565">
    <property type="protein sequence ID" value="KAF2749608.1"/>
    <property type="molecule type" value="Genomic_DNA"/>
</dbReference>
<reference evidence="2" key="1">
    <citation type="journal article" date="2020" name="Stud. Mycol.">
        <title>101 Dothideomycetes genomes: a test case for predicting lifestyles and emergence of pathogens.</title>
        <authorList>
            <person name="Haridas S."/>
            <person name="Albert R."/>
            <person name="Binder M."/>
            <person name="Bloem J."/>
            <person name="Labutti K."/>
            <person name="Salamov A."/>
            <person name="Andreopoulos B."/>
            <person name="Baker S."/>
            <person name="Barry K."/>
            <person name="Bills G."/>
            <person name="Bluhm B."/>
            <person name="Cannon C."/>
            <person name="Castanera R."/>
            <person name="Culley D."/>
            <person name="Daum C."/>
            <person name="Ezra D."/>
            <person name="Gonzalez J."/>
            <person name="Henrissat B."/>
            <person name="Kuo A."/>
            <person name="Liang C."/>
            <person name="Lipzen A."/>
            <person name="Lutzoni F."/>
            <person name="Magnuson J."/>
            <person name="Mondo S."/>
            <person name="Nolan M."/>
            <person name="Ohm R."/>
            <person name="Pangilinan J."/>
            <person name="Park H.-J."/>
            <person name="Ramirez L."/>
            <person name="Alfaro M."/>
            <person name="Sun H."/>
            <person name="Tritt A."/>
            <person name="Yoshinaga Y."/>
            <person name="Zwiers L.-H."/>
            <person name="Turgeon B."/>
            <person name="Goodwin S."/>
            <person name="Spatafora J."/>
            <person name="Crous P."/>
            <person name="Grigoriev I."/>
        </authorList>
    </citation>
    <scope>NUCLEOTIDE SEQUENCE</scope>
    <source>
        <strain evidence="2">CBS 119925</strain>
    </source>
</reference>
<sequence>MPSVEIATPGLFAGEVADFSDGELDEYLQKNGRFIDVKDPENLSDDFIQQLKDRTHRTGATTESRPIDPDRLTTILQQCADREPSPSIATTAPSSPEEEKYQDDLRYETKCYNALVEAGGRPSHPLNRLEDIVNDPGDYRDILSFWQGRFPKQGE</sequence>
<accession>A0A6A6VG75</accession>
<evidence type="ECO:0000256" key="1">
    <source>
        <dbReference type="SAM" id="MobiDB-lite"/>
    </source>
</evidence>